<dbReference type="InterPro" id="IPR007557">
    <property type="entry name" value="PSP1_C"/>
</dbReference>
<dbReference type="EMBL" id="VRLW01000001">
    <property type="protein sequence ID" value="KAA1258513.1"/>
    <property type="molecule type" value="Genomic_DNA"/>
</dbReference>
<protein>
    <recommendedName>
        <fullName evidence="1">PSP1 C-terminal domain-containing protein</fullName>
    </recommendedName>
</protein>
<accession>A0A5B1CG69</accession>
<keyword evidence="3" id="KW-1185">Reference proteome</keyword>
<dbReference type="AlphaFoldDB" id="A0A5B1CG69"/>
<sequence>MGKMQLVYLRIGSLAEIHAATALLPLSRGRRVIVRTGRGIELGEVVGPCRTHPVGQATTRVLRPTTEEDELLIRRLDRHKRRAVEECRIAMQDAGCSATLLDVDQLFDGGTLVMHFLGEVDEQARQITETIAGQYESVVQSRHFAKLLSDGCGPDCGTKEGGGCSGTCGSCAVGCATKS</sequence>
<dbReference type="Proteomes" id="UP000322699">
    <property type="component" value="Unassembled WGS sequence"/>
</dbReference>
<gene>
    <name evidence="2" type="ORF">LF1_10330</name>
</gene>
<feature type="domain" description="PSP1 C-terminal" evidence="1">
    <location>
        <begin position="59"/>
        <end position="144"/>
    </location>
</feature>
<dbReference type="PROSITE" id="PS51411">
    <property type="entry name" value="PSP1_C"/>
    <property type="match status" value="1"/>
</dbReference>
<comment type="caution">
    <text evidence="2">The sequence shown here is derived from an EMBL/GenBank/DDBJ whole genome shotgun (WGS) entry which is preliminary data.</text>
</comment>
<proteinExistence type="predicted"/>
<evidence type="ECO:0000313" key="3">
    <source>
        <dbReference type="Proteomes" id="UP000322699"/>
    </source>
</evidence>
<organism evidence="2 3">
    <name type="scientific">Rubripirellula obstinata</name>
    <dbReference type="NCBI Taxonomy" id="406547"/>
    <lineage>
        <taxon>Bacteria</taxon>
        <taxon>Pseudomonadati</taxon>
        <taxon>Planctomycetota</taxon>
        <taxon>Planctomycetia</taxon>
        <taxon>Pirellulales</taxon>
        <taxon>Pirellulaceae</taxon>
        <taxon>Rubripirellula</taxon>
    </lineage>
</organism>
<evidence type="ECO:0000313" key="2">
    <source>
        <dbReference type="EMBL" id="KAA1258513.1"/>
    </source>
</evidence>
<evidence type="ECO:0000259" key="1">
    <source>
        <dbReference type="PROSITE" id="PS51411"/>
    </source>
</evidence>
<name>A0A5B1CG69_9BACT</name>
<reference evidence="2 3" key="1">
    <citation type="submission" date="2019-08" db="EMBL/GenBank/DDBJ databases">
        <title>Deep-cultivation of Planctomycetes and their phenomic and genomic characterization uncovers novel biology.</title>
        <authorList>
            <person name="Wiegand S."/>
            <person name="Jogler M."/>
            <person name="Boedeker C."/>
            <person name="Pinto D."/>
            <person name="Vollmers J."/>
            <person name="Rivas-Marin E."/>
            <person name="Kohn T."/>
            <person name="Peeters S.H."/>
            <person name="Heuer A."/>
            <person name="Rast P."/>
            <person name="Oberbeckmann S."/>
            <person name="Bunk B."/>
            <person name="Jeske O."/>
            <person name="Meyerdierks A."/>
            <person name="Storesund J.E."/>
            <person name="Kallscheuer N."/>
            <person name="Luecker S."/>
            <person name="Lage O.M."/>
            <person name="Pohl T."/>
            <person name="Merkel B.J."/>
            <person name="Hornburger P."/>
            <person name="Mueller R.-W."/>
            <person name="Bruemmer F."/>
            <person name="Labrenz M."/>
            <person name="Spormann A.M."/>
            <person name="Op Den Camp H."/>
            <person name="Overmann J."/>
            <person name="Amann R."/>
            <person name="Jetten M.S.M."/>
            <person name="Mascher T."/>
            <person name="Medema M.H."/>
            <person name="Devos D.P."/>
            <person name="Kaster A.-K."/>
            <person name="Ovreas L."/>
            <person name="Rohde M."/>
            <person name="Galperin M.Y."/>
            <person name="Jogler C."/>
        </authorList>
    </citation>
    <scope>NUCLEOTIDE SEQUENCE [LARGE SCALE GENOMIC DNA]</scope>
    <source>
        <strain evidence="2 3">LF1</strain>
    </source>
</reference>